<dbReference type="EMBL" id="JQ063129">
    <property type="protein sequence ID" value="AEY99263.1"/>
    <property type="molecule type" value="Genomic_DNA"/>
</dbReference>
<organism evidence="1">
    <name type="scientific">Moumouvirus sp. 'Monve'</name>
    <dbReference type="NCBI Taxonomy" id="1128131"/>
    <lineage>
        <taxon>Viruses</taxon>
        <taxon>Varidnaviria</taxon>
        <taxon>Bamfordvirae</taxon>
        <taxon>Nucleocytoviricota</taxon>
        <taxon>Megaviricetes</taxon>
        <taxon>Imitervirales</taxon>
        <taxon>Mimiviridae</taxon>
        <taxon>Megamimivirinae</taxon>
        <taxon>Moumouvirus</taxon>
    </lineage>
</organism>
<evidence type="ECO:0000313" key="1">
    <source>
        <dbReference type="EMBL" id="AEY99263.1"/>
    </source>
</evidence>
<protein>
    <submittedName>
        <fullName evidence="1">Zinc finger C2H2-type domain-containing protein</fullName>
    </submittedName>
</protein>
<dbReference type="InterPro" id="IPR017956">
    <property type="entry name" value="AT_hook_DNA-bd_motif"/>
</dbReference>
<gene>
    <name evidence="1" type="ORF">tv_L5</name>
</gene>
<proteinExistence type="predicted"/>
<name>H6WBE9_9VIRU</name>
<sequence length="113" mass="13419">MNIIKYILNIIVRTVKNIFFLSYNNIVMSKTRGRPRKNINEKAKPKDKLICDICGGSYTRSNVSKHKNTQKHQIFESMNDKIRMIMLKNMPVEKNKKIVTTKLFHRIKIIKRK</sequence>
<dbReference type="Pfam" id="PF02178">
    <property type="entry name" value="AT_hook"/>
    <property type="match status" value="1"/>
</dbReference>
<reference evidence="1" key="1">
    <citation type="journal article" date="2012" name="Proc. Natl. Acad. Sci. U.S.A.">
        <title>Provirophages and transpovirons as the diverse mobilome of giant viruses.</title>
        <authorList>
            <person name="Desnues C."/>
            <person name="La Scola B."/>
            <person name="Yutin N."/>
            <person name="Fournous G."/>
            <person name="Robert C."/>
            <person name="Azza S."/>
            <person name="Jardot P."/>
            <person name="Monteil S."/>
            <person name="Campocasso A."/>
            <person name="Koonin E.V."/>
            <person name="Raoult D."/>
        </authorList>
    </citation>
    <scope>NUCLEOTIDE SEQUENCE</scope>
</reference>
<accession>H6WBE9</accession>
<dbReference type="GO" id="GO:0003677">
    <property type="term" value="F:DNA binding"/>
    <property type="evidence" value="ECO:0007669"/>
    <property type="project" value="InterPro"/>
</dbReference>